<protein>
    <submittedName>
        <fullName evidence="2">Uncharacterized protein</fullName>
    </submittedName>
</protein>
<sequence length="122" mass="13682">MTCQILLINFDVSAVCVLAVQVFTLSWFGFVWGYPTKAVPRSRTREGEHSSCPHPLYLASTHNPPSPTPPPFFPIITTLPIHPAFFSPRCIFTFIIIQHIPFPPIILHSTIVPPLFLLPHLA</sequence>
<organism evidence="2 3">
    <name type="scientific">Paratrimastix pyriformis</name>
    <dbReference type="NCBI Taxonomy" id="342808"/>
    <lineage>
        <taxon>Eukaryota</taxon>
        <taxon>Metamonada</taxon>
        <taxon>Preaxostyla</taxon>
        <taxon>Paratrimastigidae</taxon>
        <taxon>Paratrimastix</taxon>
    </lineage>
</organism>
<evidence type="ECO:0000313" key="2">
    <source>
        <dbReference type="EMBL" id="KAJ4453579.1"/>
    </source>
</evidence>
<proteinExistence type="predicted"/>
<name>A0ABQ8U2S0_9EUKA</name>
<gene>
    <name evidence="2" type="ORF">PAPYR_11928</name>
</gene>
<keyword evidence="3" id="KW-1185">Reference proteome</keyword>
<dbReference type="Proteomes" id="UP001141327">
    <property type="component" value="Unassembled WGS sequence"/>
</dbReference>
<comment type="caution">
    <text evidence="2">The sequence shown here is derived from an EMBL/GenBank/DDBJ whole genome shotgun (WGS) entry which is preliminary data.</text>
</comment>
<feature type="transmembrane region" description="Helical" evidence="1">
    <location>
        <begin position="12"/>
        <end position="35"/>
    </location>
</feature>
<keyword evidence="1" id="KW-0812">Transmembrane</keyword>
<keyword evidence="1" id="KW-0472">Membrane</keyword>
<evidence type="ECO:0000256" key="1">
    <source>
        <dbReference type="SAM" id="Phobius"/>
    </source>
</evidence>
<reference evidence="2" key="1">
    <citation type="journal article" date="2022" name="bioRxiv">
        <title>Genomics of Preaxostyla Flagellates Illuminates Evolutionary Transitions and the Path Towards Mitochondrial Loss.</title>
        <authorList>
            <person name="Novak L.V.F."/>
            <person name="Treitli S.C."/>
            <person name="Pyrih J."/>
            <person name="Halakuc P."/>
            <person name="Pipaliya S.V."/>
            <person name="Vacek V."/>
            <person name="Brzon O."/>
            <person name="Soukal P."/>
            <person name="Eme L."/>
            <person name="Dacks J.B."/>
            <person name="Karnkowska A."/>
            <person name="Elias M."/>
            <person name="Hampl V."/>
        </authorList>
    </citation>
    <scope>NUCLEOTIDE SEQUENCE</scope>
    <source>
        <strain evidence="2">RCP-MX</strain>
    </source>
</reference>
<evidence type="ECO:0000313" key="3">
    <source>
        <dbReference type="Proteomes" id="UP001141327"/>
    </source>
</evidence>
<accession>A0ABQ8U2S0</accession>
<dbReference type="EMBL" id="JAPMOS010000243">
    <property type="protein sequence ID" value="KAJ4453579.1"/>
    <property type="molecule type" value="Genomic_DNA"/>
</dbReference>
<keyword evidence="1" id="KW-1133">Transmembrane helix</keyword>